<dbReference type="PANTHER" id="PTHR30520">
    <property type="entry name" value="FORMATE TRANSPORTER-RELATED"/>
    <property type="match status" value="1"/>
</dbReference>
<feature type="transmembrane region" description="Helical" evidence="6">
    <location>
        <begin position="107"/>
        <end position="132"/>
    </location>
</feature>
<feature type="transmembrane region" description="Helical" evidence="6">
    <location>
        <begin position="59"/>
        <end position="86"/>
    </location>
</feature>
<dbReference type="Proteomes" id="UP000317663">
    <property type="component" value="Unassembled WGS sequence"/>
</dbReference>
<evidence type="ECO:0000256" key="1">
    <source>
        <dbReference type="ARBA" id="ARBA00004141"/>
    </source>
</evidence>
<evidence type="ECO:0000256" key="4">
    <source>
        <dbReference type="ARBA" id="ARBA00023136"/>
    </source>
</evidence>
<evidence type="ECO:0000313" key="8">
    <source>
        <dbReference type="Proteomes" id="UP000317663"/>
    </source>
</evidence>
<dbReference type="Gene3D" id="1.20.1080.10">
    <property type="entry name" value="Glycerol uptake facilitator protein"/>
    <property type="match status" value="1"/>
</dbReference>
<keyword evidence="2 6" id="KW-0812">Transmembrane</keyword>
<dbReference type="PANTHER" id="PTHR30520:SF8">
    <property type="entry name" value="NITRITE TRANSPORTER NIRC"/>
    <property type="match status" value="1"/>
</dbReference>
<evidence type="ECO:0000256" key="6">
    <source>
        <dbReference type="SAM" id="Phobius"/>
    </source>
</evidence>
<dbReference type="AlphaFoldDB" id="A0A502GDI2"/>
<dbReference type="EMBL" id="RCZD01000008">
    <property type="protein sequence ID" value="TPG59975.1"/>
    <property type="molecule type" value="Genomic_DNA"/>
</dbReference>
<sequence length="252" mass="27872">MYTIKDIFNTLSNSVDNMANNTVFTYLIRAMLGGVYIGIGIILIFTLGNTLPPEFRPLIMGATFGIALTLILVAGAYLYTGHTFVFSCYILDSRFRSRSKLSFSKCLAMLCTTWVGNLLGAMLLAYGIAHIFSPLTLESSIVHSAALAKVTFTPTSLILKGFFCNLLVCLAIWMWNRLKETVSGLICVWWCLLAFIACGFEHSVANMTLLFLSYFGEGSHITLGQIFYNLGYVTLGNTLAGFVLAYCYSRHD</sequence>
<comment type="caution">
    <text evidence="7">The sequence shown here is derived from an EMBL/GenBank/DDBJ whole genome shotgun (WGS) entry which is preliminary data.</text>
</comment>
<dbReference type="InterPro" id="IPR023271">
    <property type="entry name" value="Aquaporin-like"/>
</dbReference>
<keyword evidence="4 6" id="KW-0472">Membrane</keyword>
<accession>A0A502GDI2</accession>
<dbReference type="OrthoDB" id="9786493at2"/>
<dbReference type="RefSeq" id="WP_140473702.1">
    <property type="nucleotide sequence ID" value="NZ_RCZD01000008.1"/>
</dbReference>
<evidence type="ECO:0000256" key="5">
    <source>
        <dbReference type="ARBA" id="ARBA00049660"/>
    </source>
</evidence>
<keyword evidence="3 6" id="KW-1133">Transmembrane helix</keyword>
<protein>
    <submittedName>
        <fullName evidence="7">Nitrite transporter NirC</fullName>
    </submittedName>
</protein>
<feature type="transmembrane region" description="Helical" evidence="6">
    <location>
        <begin position="226"/>
        <end position="248"/>
    </location>
</feature>
<name>A0A502GDI2_9GAMM</name>
<feature type="transmembrane region" description="Helical" evidence="6">
    <location>
        <begin position="152"/>
        <end position="175"/>
    </location>
</feature>
<dbReference type="GO" id="GO:0005886">
    <property type="term" value="C:plasma membrane"/>
    <property type="evidence" value="ECO:0007669"/>
    <property type="project" value="TreeGrafter"/>
</dbReference>
<evidence type="ECO:0000313" key="7">
    <source>
        <dbReference type="EMBL" id="TPG59975.1"/>
    </source>
</evidence>
<proteinExistence type="inferred from homology"/>
<dbReference type="InterPro" id="IPR000292">
    <property type="entry name" value="For/NO2_transpt"/>
</dbReference>
<gene>
    <name evidence="7" type="ORF">EAH77_15525</name>
</gene>
<comment type="similarity">
    <text evidence="5">Belongs to the FNT transporter (TC 1.A.16) family.</text>
</comment>
<dbReference type="GO" id="GO:0015499">
    <property type="term" value="F:formate transmembrane transporter activity"/>
    <property type="evidence" value="ECO:0007669"/>
    <property type="project" value="TreeGrafter"/>
</dbReference>
<organism evidence="7 8">
    <name type="scientific">Ewingella americana</name>
    <dbReference type="NCBI Taxonomy" id="41202"/>
    <lineage>
        <taxon>Bacteria</taxon>
        <taxon>Pseudomonadati</taxon>
        <taxon>Pseudomonadota</taxon>
        <taxon>Gammaproteobacteria</taxon>
        <taxon>Enterobacterales</taxon>
        <taxon>Yersiniaceae</taxon>
        <taxon>Ewingella</taxon>
    </lineage>
</organism>
<reference evidence="7 8" key="1">
    <citation type="journal article" date="2019" name="Environ. Microbiol.">
        <title>Species interactions and distinct microbial communities in high Arctic permafrost affected cryosols are associated with the CH4 and CO2 gas fluxes.</title>
        <authorList>
            <person name="Altshuler I."/>
            <person name="Hamel J."/>
            <person name="Turney S."/>
            <person name="Magnuson E."/>
            <person name="Levesque R."/>
            <person name="Greer C."/>
            <person name="Whyte L.G."/>
        </authorList>
    </citation>
    <scope>NUCLEOTIDE SEQUENCE [LARGE SCALE GENOMIC DNA]</scope>
    <source>
        <strain evidence="7 8">E4</strain>
    </source>
</reference>
<keyword evidence="8" id="KW-1185">Reference proteome</keyword>
<feature type="transmembrane region" description="Helical" evidence="6">
    <location>
        <begin position="187"/>
        <end position="214"/>
    </location>
</feature>
<dbReference type="InterPro" id="IPR024002">
    <property type="entry name" value="For/NO2_transpt_CS"/>
</dbReference>
<comment type="subcellular location">
    <subcellularLocation>
        <location evidence="1">Membrane</location>
        <topology evidence="1">Multi-pass membrane protein</topology>
    </subcellularLocation>
</comment>
<dbReference type="Pfam" id="PF01226">
    <property type="entry name" value="Form_Nir_trans"/>
    <property type="match status" value="1"/>
</dbReference>
<feature type="transmembrane region" description="Helical" evidence="6">
    <location>
        <begin position="26"/>
        <end position="47"/>
    </location>
</feature>
<evidence type="ECO:0000256" key="2">
    <source>
        <dbReference type="ARBA" id="ARBA00022692"/>
    </source>
</evidence>
<dbReference type="PROSITE" id="PS01006">
    <property type="entry name" value="FORMATE_NITRITE_TP_2"/>
    <property type="match status" value="1"/>
</dbReference>
<evidence type="ECO:0000256" key="3">
    <source>
        <dbReference type="ARBA" id="ARBA00022989"/>
    </source>
</evidence>